<dbReference type="RefSeq" id="WP_074674707.1">
    <property type="nucleotide sequence ID" value="NZ_FNTB01000001.1"/>
</dbReference>
<dbReference type="EMBL" id="FNTB01000001">
    <property type="protein sequence ID" value="SEB70381.1"/>
    <property type="molecule type" value="Genomic_DNA"/>
</dbReference>
<dbReference type="PANTHER" id="PTHR37489:SF1">
    <property type="entry name" value="DUF3500 DOMAIN-CONTAINING PROTEIN"/>
    <property type="match status" value="1"/>
</dbReference>
<evidence type="ECO:0000256" key="1">
    <source>
        <dbReference type="SAM" id="SignalP"/>
    </source>
</evidence>
<gene>
    <name evidence="2" type="ORF">SAMN05192540_1317</name>
</gene>
<dbReference type="AlphaFoldDB" id="A0A1H4LI81"/>
<reference evidence="2 3" key="1">
    <citation type="submission" date="2016-10" db="EMBL/GenBank/DDBJ databases">
        <authorList>
            <person name="de Groot N.N."/>
        </authorList>
    </citation>
    <scope>NUCLEOTIDE SEQUENCE [LARGE SCALE GENOMIC DNA]</scope>
    <source>
        <strain evidence="2 3">MAR_2009_71</strain>
    </source>
</reference>
<keyword evidence="1" id="KW-0732">Signal</keyword>
<evidence type="ECO:0000313" key="2">
    <source>
        <dbReference type="EMBL" id="SEB70381.1"/>
    </source>
</evidence>
<name>A0A1H4LI81_9FLAO</name>
<organism evidence="2 3">
    <name type="scientific">Maribacter dokdonensis</name>
    <dbReference type="NCBI Taxonomy" id="320912"/>
    <lineage>
        <taxon>Bacteria</taxon>
        <taxon>Pseudomonadati</taxon>
        <taxon>Bacteroidota</taxon>
        <taxon>Flavobacteriia</taxon>
        <taxon>Flavobacteriales</taxon>
        <taxon>Flavobacteriaceae</taxon>
        <taxon>Maribacter</taxon>
    </lineage>
</organism>
<feature type="signal peptide" evidence="1">
    <location>
        <begin position="1"/>
        <end position="23"/>
    </location>
</feature>
<dbReference type="PROSITE" id="PS51257">
    <property type="entry name" value="PROKAR_LIPOPROTEIN"/>
    <property type="match status" value="1"/>
</dbReference>
<accession>A0A1H4LI81</accession>
<protein>
    <recommendedName>
        <fullName evidence="4">DUF3500 domain-containing protein</fullName>
    </recommendedName>
</protein>
<dbReference type="InterPro" id="IPR021889">
    <property type="entry name" value="DUF3500"/>
</dbReference>
<dbReference type="PANTHER" id="PTHR37489">
    <property type="entry name" value="DUF3500 DOMAIN-CONTAINING PROTEIN"/>
    <property type="match status" value="1"/>
</dbReference>
<dbReference type="Pfam" id="PF12006">
    <property type="entry name" value="DUF3500"/>
    <property type="match status" value="1"/>
</dbReference>
<evidence type="ECO:0008006" key="4">
    <source>
        <dbReference type="Google" id="ProtNLM"/>
    </source>
</evidence>
<feature type="chain" id="PRO_5010231011" description="DUF3500 domain-containing protein" evidence="1">
    <location>
        <begin position="24"/>
        <end position="450"/>
    </location>
</feature>
<proteinExistence type="predicted"/>
<evidence type="ECO:0000313" key="3">
    <source>
        <dbReference type="Proteomes" id="UP000183038"/>
    </source>
</evidence>
<dbReference type="Proteomes" id="UP000183038">
    <property type="component" value="Unassembled WGS sequence"/>
</dbReference>
<sequence length="450" mass="50170">MKKTYLILTGLPMLFLVTLLLTSCSDEDSTTSNTTYETTDDDIAEDGDSFTLDCSTSDAEQSANTEIETMRQAVVDFRNSLTNTLLEEVSVCLDDERFYLWHNTPANNDNRDGITYGDLSDDQLVAFKDILQLFLSAGGYQKVYEITELSEGWLHDVQSTVWDPDFYSIDMFGDPETSGSWGFQLDGHHCAINFLVHGDNVSIVPAFLGGEPAADTWNGIEFDIFSDERDLALNLYNSLDTLELASASSTSSSHSLEVGPADMNGDPDPYIGTYDYSGFATGLKYSDMSAAAQANLILVMQEYVYNLTDNFADVWWTDIIENIDDTYFVWINDSGTSPTATSQFYYRIYNPYLWAEFNTEGSTGANANTIADYNHVHTITRIPNNPSTDNGGDYGIFAYLINQDGPKTLLEHYALADHHKSSKFKFDYQLAAKAKITTHTHDGHTHSHEG</sequence>